<evidence type="ECO:0000313" key="1">
    <source>
        <dbReference type="EMBL" id="AJJ35886.1"/>
    </source>
</evidence>
<organism evidence="1 2">
    <name type="scientific">Yersinia rochesterensis</name>
    <dbReference type="NCBI Taxonomy" id="1604335"/>
    <lineage>
        <taxon>Bacteria</taxon>
        <taxon>Pseudomonadati</taxon>
        <taxon>Pseudomonadota</taxon>
        <taxon>Gammaproteobacteria</taxon>
        <taxon>Enterobacterales</taxon>
        <taxon>Yersiniaceae</taxon>
        <taxon>Yersinia</taxon>
    </lineage>
</organism>
<proteinExistence type="predicted"/>
<accession>A0ABN4FG54</accession>
<protein>
    <submittedName>
        <fullName evidence="1">Uncharacterized protein</fullName>
    </submittedName>
</protein>
<dbReference type="Proteomes" id="UP000031883">
    <property type="component" value="Chromosome"/>
</dbReference>
<gene>
    <name evidence="1" type="ORF">CH54_2627</name>
</gene>
<dbReference type="EMBL" id="CP009997">
    <property type="protein sequence ID" value="AJJ35886.1"/>
    <property type="molecule type" value="Genomic_DNA"/>
</dbReference>
<reference evidence="1 2" key="1">
    <citation type="journal article" date="2015" name="Genome Announc.">
        <title>Thirty-Two Complete Genome Assemblies of Nine Yersinia Species, Including Y. pestis, Y. pseudotuberculosis, and Y. enterocolitica.</title>
        <authorList>
            <person name="Johnson S.L."/>
            <person name="Daligault H.E."/>
            <person name="Davenport K.W."/>
            <person name="Jaissle J."/>
            <person name="Frey K.G."/>
            <person name="Ladner J.T."/>
            <person name="Broomall S.M."/>
            <person name="Bishop-Lilly K.A."/>
            <person name="Bruce D.C."/>
            <person name="Coyne S.R."/>
            <person name="Gibbons H.S."/>
            <person name="Lo C.C."/>
            <person name="Munk A.C."/>
            <person name="Rosenzweig C.N."/>
            <person name="Koroleva G.I."/>
            <person name="Palacios G.F."/>
            <person name="Redden C.L."/>
            <person name="Xu Y."/>
            <person name="Minogue T.D."/>
            <person name="Chain P.S."/>
        </authorList>
    </citation>
    <scope>NUCLEOTIDE SEQUENCE [LARGE SCALE GENOMIC DNA]</scope>
    <source>
        <strain evidence="1 2">Y231</strain>
    </source>
</reference>
<keyword evidence="2" id="KW-1185">Reference proteome</keyword>
<sequence length="93" mass="10288">MTPKSSIAKAINRTFGVADYYQAIAANISRCTILSLSQLPWVGVDPSSCRDKSVQCIIERDVSTGKVRVSTVLIFDDFPFYIPSIDYLLGPQK</sequence>
<name>A0ABN4FG54_9GAMM</name>
<evidence type="ECO:0000313" key="2">
    <source>
        <dbReference type="Proteomes" id="UP000031883"/>
    </source>
</evidence>